<protein>
    <recommendedName>
        <fullName evidence="1">Shedu protein SduA C-terminal domain-containing protein</fullName>
    </recommendedName>
</protein>
<name>A0A7W7DB49_9ACTN</name>
<evidence type="ECO:0000313" key="2">
    <source>
        <dbReference type="EMBL" id="MBB4702336.1"/>
    </source>
</evidence>
<evidence type="ECO:0000313" key="3">
    <source>
        <dbReference type="Proteomes" id="UP000542210"/>
    </source>
</evidence>
<reference evidence="2 3" key="1">
    <citation type="submission" date="2020-08" db="EMBL/GenBank/DDBJ databases">
        <title>Sequencing the genomes of 1000 actinobacteria strains.</title>
        <authorList>
            <person name="Klenk H.-P."/>
        </authorList>
    </citation>
    <scope>NUCLEOTIDE SEQUENCE [LARGE SCALE GENOMIC DNA]</scope>
    <source>
        <strain evidence="2 3">DSM 45784</strain>
    </source>
</reference>
<dbReference type="RefSeq" id="WP_184882028.1">
    <property type="nucleotide sequence ID" value="NZ_BOOV01000048.1"/>
</dbReference>
<evidence type="ECO:0000259" key="1">
    <source>
        <dbReference type="Pfam" id="PF14082"/>
    </source>
</evidence>
<dbReference type="Proteomes" id="UP000542210">
    <property type="component" value="Unassembled WGS sequence"/>
</dbReference>
<dbReference type="InterPro" id="IPR025359">
    <property type="entry name" value="SduA_C"/>
</dbReference>
<feature type="domain" description="Shedu protein SduA C-terminal" evidence="1">
    <location>
        <begin position="241"/>
        <end position="390"/>
    </location>
</feature>
<gene>
    <name evidence="2" type="ORF">BJ982_003880</name>
</gene>
<dbReference type="AlphaFoldDB" id="A0A7W7DB49"/>
<accession>A0A7W7DB49</accession>
<organism evidence="2 3">
    <name type="scientific">Sphaerisporangium siamense</name>
    <dbReference type="NCBI Taxonomy" id="795645"/>
    <lineage>
        <taxon>Bacteria</taxon>
        <taxon>Bacillati</taxon>
        <taxon>Actinomycetota</taxon>
        <taxon>Actinomycetes</taxon>
        <taxon>Streptosporangiales</taxon>
        <taxon>Streptosporangiaceae</taxon>
        <taxon>Sphaerisporangium</taxon>
    </lineage>
</organism>
<keyword evidence="3" id="KW-1185">Reference proteome</keyword>
<dbReference type="Pfam" id="PF14082">
    <property type="entry name" value="SduA_C"/>
    <property type="match status" value="1"/>
</dbReference>
<sequence length="400" mass="45150">MGVRSDFSLDLQLEYVHKQAASDELKRAVTCVLQHMRTGRGGHRRGGKALVQLLTEARGQAASVGEWEVVRLLQDSLDYTEERILQPEFNERYRLFQDGIRNQGLRRFVANTLEIKFKYVAEMGSEFLDQHPGADADDLLAYINSLSHDARYLVAPADRPGRYSLFRGRRETMVWLERVLQERVDIEDPEEAAQRIAASPEAWALLAADSDGQMILRAAQLQQRSARLESLRKVVEDKTATELDLQRALEGQHWIFGGRFVGEAAQRRLVSGDEVDIPLIRGDGSLHIVELKRAMSMKGSLVKRHRGAWVPTAEVHDAVGQAVNYLVGLDENRQQIFEDFGIETRRASAIVLIGHPAVQPSVPEGEINEALRTFNTHVNRVEVITYKELIDNARRSLGDL</sequence>
<comment type="caution">
    <text evidence="2">The sequence shown here is derived from an EMBL/GenBank/DDBJ whole genome shotgun (WGS) entry which is preliminary data.</text>
</comment>
<dbReference type="EMBL" id="JACHND010000001">
    <property type="protein sequence ID" value="MBB4702336.1"/>
    <property type="molecule type" value="Genomic_DNA"/>
</dbReference>
<proteinExistence type="predicted"/>